<feature type="region of interest" description="Disordered" evidence="1">
    <location>
        <begin position="90"/>
        <end position="113"/>
    </location>
</feature>
<evidence type="ECO:0000256" key="1">
    <source>
        <dbReference type="SAM" id="MobiDB-lite"/>
    </source>
</evidence>
<gene>
    <name evidence="2" type="ORF">ERS007739_00697</name>
</gene>
<sequence>MEQRGADRAEQQSTQCAHPLAADDHQPSLLGCIDKRRHNIGKDQLGMHLRRFGLTQAVGERLAGLLNDLLCVVLLPLSHIRVQLAHRPADNHRGNNVQQGDGQLAHDGLTGGPGYRRVGLR</sequence>
<dbReference type="Proteomes" id="UP000039021">
    <property type="component" value="Unassembled WGS sequence"/>
</dbReference>
<reference evidence="3" key="1">
    <citation type="submission" date="2015-03" db="EMBL/GenBank/DDBJ databases">
        <authorList>
            <consortium name="Pathogen Informatics"/>
        </authorList>
    </citation>
    <scope>NUCLEOTIDE SEQUENCE [LARGE SCALE GENOMIC DNA]</scope>
    <source>
        <strain evidence="3">N09902308</strain>
    </source>
</reference>
<feature type="compositionally biased region" description="Basic and acidic residues" evidence="1">
    <location>
        <begin position="1"/>
        <end position="10"/>
    </location>
</feature>
<organism evidence="2 3">
    <name type="scientific">Mycobacterium tuberculosis</name>
    <dbReference type="NCBI Taxonomy" id="1773"/>
    <lineage>
        <taxon>Bacteria</taxon>
        <taxon>Bacillati</taxon>
        <taxon>Actinomycetota</taxon>
        <taxon>Actinomycetes</taxon>
        <taxon>Mycobacteriales</taxon>
        <taxon>Mycobacteriaceae</taxon>
        <taxon>Mycobacterium</taxon>
        <taxon>Mycobacterium tuberculosis complex</taxon>
    </lineage>
</organism>
<proteinExistence type="predicted"/>
<name>A0A916PA99_MYCTX</name>
<dbReference type="AlphaFoldDB" id="A0A916PA99"/>
<accession>A0A916PA99</accession>
<comment type="caution">
    <text evidence="2">The sequence shown here is derived from an EMBL/GenBank/DDBJ whole genome shotgun (WGS) entry which is preliminary data.</text>
</comment>
<evidence type="ECO:0000313" key="2">
    <source>
        <dbReference type="EMBL" id="COX11062.1"/>
    </source>
</evidence>
<feature type="region of interest" description="Disordered" evidence="1">
    <location>
        <begin position="1"/>
        <end position="22"/>
    </location>
</feature>
<protein>
    <submittedName>
        <fullName evidence="2">Uncharacterized protein</fullName>
    </submittedName>
</protein>
<evidence type="ECO:0000313" key="3">
    <source>
        <dbReference type="Proteomes" id="UP000039021"/>
    </source>
</evidence>
<dbReference type="EMBL" id="CSBK01000218">
    <property type="protein sequence ID" value="COX11062.1"/>
    <property type="molecule type" value="Genomic_DNA"/>
</dbReference>